<evidence type="ECO:0000313" key="4">
    <source>
        <dbReference type="Proteomes" id="UP001157109"/>
    </source>
</evidence>
<comment type="caution">
    <text evidence="3">The sequence shown here is derived from an EMBL/GenBank/DDBJ whole genome shotgun (WGS) entry which is preliminary data.</text>
</comment>
<reference evidence="4" key="1">
    <citation type="journal article" date="2019" name="Int. J. Syst. Evol. Microbiol.">
        <title>The Global Catalogue of Microorganisms (GCM) 10K type strain sequencing project: providing services to taxonomists for standard genome sequencing and annotation.</title>
        <authorList>
            <consortium name="The Broad Institute Genomics Platform"/>
            <consortium name="The Broad Institute Genome Sequencing Center for Infectious Disease"/>
            <person name="Wu L."/>
            <person name="Ma J."/>
        </authorList>
    </citation>
    <scope>NUCLEOTIDE SEQUENCE [LARGE SCALE GENOMIC DNA]</scope>
    <source>
        <strain evidence="4">NBRC 105830</strain>
    </source>
</reference>
<keyword evidence="4" id="KW-1185">Reference proteome</keyword>
<dbReference type="EMBL" id="BSUJ01000001">
    <property type="protein sequence ID" value="GMA18746.1"/>
    <property type="molecule type" value="Genomic_DNA"/>
</dbReference>
<name>A0ABQ6HJU6_9MICO</name>
<evidence type="ECO:0000313" key="3">
    <source>
        <dbReference type="EMBL" id="GMA18746.1"/>
    </source>
</evidence>
<evidence type="ECO:0000259" key="2">
    <source>
        <dbReference type="Pfam" id="PF01261"/>
    </source>
</evidence>
<gene>
    <name evidence="3" type="ORF">GCM10025862_07670</name>
</gene>
<sequence>MGRPAWAWLTGQRDPPTPRTPATWTLSGFADEIDPDFQTQCDQLVRLGLTHLELRSAWGVNILDLDEDQLSEVERILAEHNLSVSAVGSPIGKISITDPFEPHLERFEHCLDVAERLHAPFIRLFSFFIPAGDDPDSHREEVLRRMAALAQAAHGRDVTLLHENEKEIYGDTPARCLDIVTSVDDPSLQLTWDPANFVQVGVARPFDEGYAQLRPHVVHLQIKDA</sequence>
<dbReference type="InterPro" id="IPR013022">
    <property type="entry name" value="Xyl_isomerase-like_TIM-brl"/>
</dbReference>
<dbReference type="Gene3D" id="3.20.20.150">
    <property type="entry name" value="Divalent-metal-dependent TIM barrel enzymes"/>
    <property type="match status" value="1"/>
</dbReference>
<protein>
    <recommendedName>
        <fullName evidence="2">Xylose isomerase-like TIM barrel domain-containing protein</fullName>
    </recommendedName>
</protein>
<keyword evidence="1" id="KW-0119">Carbohydrate metabolism</keyword>
<dbReference type="SUPFAM" id="SSF51658">
    <property type="entry name" value="Xylose isomerase-like"/>
    <property type="match status" value="1"/>
</dbReference>
<accession>A0ABQ6HJU6</accession>
<dbReference type="InterPro" id="IPR050312">
    <property type="entry name" value="IolE/XylAMocC-like"/>
</dbReference>
<dbReference type="Proteomes" id="UP001157109">
    <property type="component" value="Unassembled WGS sequence"/>
</dbReference>
<dbReference type="PANTHER" id="PTHR12110">
    <property type="entry name" value="HYDROXYPYRUVATE ISOMERASE"/>
    <property type="match status" value="1"/>
</dbReference>
<dbReference type="RefSeq" id="WP_348520258.1">
    <property type="nucleotide sequence ID" value="NZ_BSUJ01000001.1"/>
</dbReference>
<organism evidence="3 4">
    <name type="scientific">Arsenicicoccus piscis</name>
    <dbReference type="NCBI Taxonomy" id="673954"/>
    <lineage>
        <taxon>Bacteria</taxon>
        <taxon>Bacillati</taxon>
        <taxon>Actinomycetota</taxon>
        <taxon>Actinomycetes</taxon>
        <taxon>Micrococcales</taxon>
        <taxon>Intrasporangiaceae</taxon>
        <taxon>Arsenicicoccus</taxon>
    </lineage>
</organism>
<feature type="domain" description="Xylose isomerase-like TIM barrel" evidence="2">
    <location>
        <begin position="42"/>
        <end position="225"/>
    </location>
</feature>
<proteinExistence type="predicted"/>
<evidence type="ECO:0000256" key="1">
    <source>
        <dbReference type="ARBA" id="ARBA00023277"/>
    </source>
</evidence>
<dbReference type="PANTHER" id="PTHR12110:SF53">
    <property type="entry name" value="BLR5974 PROTEIN"/>
    <property type="match status" value="1"/>
</dbReference>
<dbReference type="Pfam" id="PF01261">
    <property type="entry name" value="AP_endonuc_2"/>
    <property type="match status" value="1"/>
</dbReference>
<dbReference type="InterPro" id="IPR036237">
    <property type="entry name" value="Xyl_isomerase-like_sf"/>
</dbReference>